<protein>
    <submittedName>
        <fullName evidence="1">Uncharacterized protein</fullName>
    </submittedName>
</protein>
<evidence type="ECO:0000313" key="1">
    <source>
        <dbReference type="EMBL" id="GJN12561.1"/>
    </source>
</evidence>
<keyword evidence="2" id="KW-1185">Reference proteome</keyword>
<proteinExistence type="predicted"/>
<organism evidence="1 2">
    <name type="scientific">Eleusine coracana subsp. coracana</name>
    <dbReference type="NCBI Taxonomy" id="191504"/>
    <lineage>
        <taxon>Eukaryota</taxon>
        <taxon>Viridiplantae</taxon>
        <taxon>Streptophyta</taxon>
        <taxon>Embryophyta</taxon>
        <taxon>Tracheophyta</taxon>
        <taxon>Spermatophyta</taxon>
        <taxon>Magnoliopsida</taxon>
        <taxon>Liliopsida</taxon>
        <taxon>Poales</taxon>
        <taxon>Poaceae</taxon>
        <taxon>PACMAD clade</taxon>
        <taxon>Chloridoideae</taxon>
        <taxon>Cynodonteae</taxon>
        <taxon>Eleusininae</taxon>
        <taxon>Eleusine</taxon>
    </lineage>
</organism>
<reference evidence="1" key="2">
    <citation type="submission" date="2021-12" db="EMBL/GenBank/DDBJ databases">
        <title>Resequencing data analysis of finger millet.</title>
        <authorList>
            <person name="Hatakeyama M."/>
            <person name="Aluri S."/>
            <person name="Balachadran M.T."/>
            <person name="Sivarajan S.R."/>
            <person name="Poveda L."/>
            <person name="Shimizu-Inatsugi R."/>
            <person name="Schlapbach R."/>
            <person name="Sreeman S.M."/>
            <person name="Shimizu K.K."/>
        </authorList>
    </citation>
    <scope>NUCLEOTIDE SEQUENCE</scope>
</reference>
<accession>A0AAV5DQU6</accession>
<comment type="caution">
    <text evidence="1">The sequence shown here is derived from an EMBL/GenBank/DDBJ whole genome shotgun (WGS) entry which is preliminary data.</text>
</comment>
<evidence type="ECO:0000313" key="2">
    <source>
        <dbReference type="Proteomes" id="UP001054889"/>
    </source>
</evidence>
<reference evidence="1" key="1">
    <citation type="journal article" date="2018" name="DNA Res.">
        <title>Multiple hybrid de novo genome assembly of finger millet, an orphan allotetraploid crop.</title>
        <authorList>
            <person name="Hatakeyama M."/>
            <person name="Aluri S."/>
            <person name="Balachadran M.T."/>
            <person name="Sivarajan S.R."/>
            <person name="Patrignani A."/>
            <person name="Gruter S."/>
            <person name="Poveda L."/>
            <person name="Shimizu-Inatsugi R."/>
            <person name="Baeten J."/>
            <person name="Francoijs K.J."/>
            <person name="Nataraja K.N."/>
            <person name="Reddy Y.A.N."/>
            <person name="Phadnis S."/>
            <person name="Ravikumar R.L."/>
            <person name="Schlapbach R."/>
            <person name="Sreeman S.M."/>
            <person name="Shimizu K.K."/>
        </authorList>
    </citation>
    <scope>NUCLEOTIDE SEQUENCE</scope>
</reference>
<dbReference type="Proteomes" id="UP001054889">
    <property type="component" value="Unassembled WGS sequence"/>
</dbReference>
<dbReference type="AlphaFoldDB" id="A0AAV5DQU6"/>
<dbReference type="EMBL" id="BQKI01000023">
    <property type="protein sequence ID" value="GJN12561.1"/>
    <property type="molecule type" value="Genomic_DNA"/>
</dbReference>
<name>A0AAV5DQU6_ELECO</name>
<sequence>MDVGGEDARALIVTIHDDNTDAPTRTHEQAILMKERRMVATAERLEADFNKVHTKIPRFPRGLRGIGGDDG</sequence>
<gene>
    <name evidence="1" type="primary">ga30847</name>
    <name evidence="1" type="ORF">PR202_ga30847</name>
</gene>